<keyword evidence="4" id="KW-1185">Reference proteome</keyword>
<name>A0A498P2R3_LABRO</name>
<dbReference type="AlphaFoldDB" id="A0A498P2R3"/>
<evidence type="ECO:0000313" key="4">
    <source>
        <dbReference type="Proteomes" id="UP000290572"/>
    </source>
</evidence>
<feature type="transmembrane region" description="Helical" evidence="2">
    <location>
        <begin position="20"/>
        <end position="42"/>
    </location>
</feature>
<comment type="caution">
    <text evidence="3">The sequence shown here is derived from an EMBL/GenBank/DDBJ whole genome shotgun (WGS) entry which is preliminary data.</text>
</comment>
<organism evidence="3 4">
    <name type="scientific">Labeo rohita</name>
    <name type="common">Indian major carp</name>
    <name type="synonym">Cyprinus rohita</name>
    <dbReference type="NCBI Taxonomy" id="84645"/>
    <lineage>
        <taxon>Eukaryota</taxon>
        <taxon>Metazoa</taxon>
        <taxon>Chordata</taxon>
        <taxon>Craniata</taxon>
        <taxon>Vertebrata</taxon>
        <taxon>Euteleostomi</taxon>
        <taxon>Actinopterygii</taxon>
        <taxon>Neopterygii</taxon>
        <taxon>Teleostei</taxon>
        <taxon>Ostariophysi</taxon>
        <taxon>Cypriniformes</taxon>
        <taxon>Cyprinidae</taxon>
        <taxon>Labeoninae</taxon>
        <taxon>Labeonini</taxon>
        <taxon>Labeo</taxon>
    </lineage>
</organism>
<proteinExistence type="predicted"/>
<keyword evidence="2" id="KW-0472">Membrane</keyword>
<gene>
    <name evidence="3" type="ORF">ROHU_001059</name>
</gene>
<sequence length="115" mass="12358">MWFDLLVDKQLADSGLSSAAVAGICVGVPLTAAAAVAGVIYYRNRQAEQNVNQNNVHLIKLQGQEPESSTVIRRFKEIQYDGVTYSSVRSADNELEPAANELSNNGNANASETSD</sequence>
<evidence type="ECO:0000256" key="1">
    <source>
        <dbReference type="SAM" id="MobiDB-lite"/>
    </source>
</evidence>
<evidence type="ECO:0000256" key="2">
    <source>
        <dbReference type="SAM" id="Phobius"/>
    </source>
</evidence>
<dbReference type="EMBL" id="QBIY01004799">
    <property type="protein sequence ID" value="RXN38491.1"/>
    <property type="molecule type" value="Genomic_DNA"/>
</dbReference>
<protein>
    <submittedName>
        <fullName evidence="3">Uncharacterized protein</fullName>
    </submittedName>
</protein>
<keyword evidence="2" id="KW-1133">Transmembrane helix</keyword>
<evidence type="ECO:0000313" key="3">
    <source>
        <dbReference type="EMBL" id="RXN38491.1"/>
    </source>
</evidence>
<feature type="region of interest" description="Disordered" evidence="1">
    <location>
        <begin position="94"/>
        <end position="115"/>
    </location>
</feature>
<accession>A0A498P2R3</accession>
<keyword evidence="2" id="KW-0812">Transmembrane</keyword>
<dbReference type="Proteomes" id="UP000290572">
    <property type="component" value="Unassembled WGS sequence"/>
</dbReference>
<feature type="compositionally biased region" description="Polar residues" evidence="1">
    <location>
        <begin position="101"/>
        <end position="115"/>
    </location>
</feature>
<reference evidence="3 4" key="1">
    <citation type="submission" date="2018-03" db="EMBL/GenBank/DDBJ databases">
        <title>Draft genome sequence of Rohu Carp (Labeo rohita).</title>
        <authorList>
            <person name="Das P."/>
            <person name="Kushwaha B."/>
            <person name="Joshi C.G."/>
            <person name="Kumar D."/>
            <person name="Nagpure N.S."/>
            <person name="Sahoo L."/>
            <person name="Das S.P."/>
            <person name="Bit A."/>
            <person name="Patnaik S."/>
            <person name="Meher P.K."/>
            <person name="Jayasankar P."/>
            <person name="Koringa P.G."/>
            <person name="Patel N.V."/>
            <person name="Hinsu A.T."/>
            <person name="Kumar R."/>
            <person name="Pandey M."/>
            <person name="Agarwal S."/>
            <person name="Srivastava S."/>
            <person name="Singh M."/>
            <person name="Iquebal M.A."/>
            <person name="Jaiswal S."/>
            <person name="Angadi U.B."/>
            <person name="Kumar N."/>
            <person name="Raza M."/>
            <person name="Shah T.M."/>
            <person name="Rai A."/>
            <person name="Jena J.K."/>
        </authorList>
    </citation>
    <scope>NUCLEOTIDE SEQUENCE [LARGE SCALE GENOMIC DNA]</scope>
    <source>
        <strain evidence="3">DASCIFA01</strain>
        <tissue evidence="3">Testis</tissue>
    </source>
</reference>